<evidence type="ECO:0000313" key="3">
    <source>
        <dbReference type="EMBL" id="WOH06049.1"/>
    </source>
</evidence>
<evidence type="ECO:0000256" key="1">
    <source>
        <dbReference type="SAM" id="MobiDB-lite"/>
    </source>
</evidence>
<protein>
    <recommendedName>
        <fullName evidence="2">THO1-MOS11 C-terminal domain-containing protein</fullName>
    </recommendedName>
</protein>
<feature type="region of interest" description="Disordered" evidence="1">
    <location>
        <begin position="1"/>
        <end position="22"/>
    </location>
</feature>
<gene>
    <name evidence="3" type="ORF">DCAR_0625472</name>
</gene>
<dbReference type="AlphaFoldDB" id="A0AAF1B481"/>
<sequence>MATAGIPPSTGQKGGKNPVKTLINQSHVAPATSGITEKKILRADRFGIPVQLSEQEKRNSRSHRFGTGFGSNGSDDVNKSEKDKRKARADRFGLEQAVTSAEEEKKKARLARFAPVAKVDSKAVVSIKEGGGM</sequence>
<organism evidence="3 4">
    <name type="scientific">Daucus carota subsp. sativus</name>
    <name type="common">Carrot</name>
    <dbReference type="NCBI Taxonomy" id="79200"/>
    <lineage>
        <taxon>Eukaryota</taxon>
        <taxon>Viridiplantae</taxon>
        <taxon>Streptophyta</taxon>
        <taxon>Embryophyta</taxon>
        <taxon>Tracheophyta</taxon>
        <taxon>Spermatophyta</taxon>
        <taxon>Magnoliopsida</taxon>
        <taxon>eudicotyledons</taxon>
        <taxon>Gunneridae</taxon>
        <taxon>Pentapetalae</taxon>
        <taxon>asterids</taxon>
        <taxon>campanulids</taxon>
        <taxon>Apiales</taxon>
        <taxon>Apiaceae</taxon>
        <taxon>Apioideae</taxon>
        <taxon>Scandiceae</taxon>
        <taxon>Daucinae</taxon>
        <taxon>Daucus</taxon>
        <taxon>Daucus sect. Daucus</taxon>
    </lineage>
</organism>
<evidence type="ECO:0000313" key="4">
    <source>
        <dbReference type="Proteomes" id="UP000077755"/>
    </source>
</evidence>
<reference evidence="3" key="2">
    <citation type="submission" date="2022-03" db="EMBL/GenBank/DDBJ databases">
        <title>Draft title - Genomic analysis of global carrot germplasm unveils the trajectory of domestication and the origin of high carotenoid orange carrot.</title>
        <authorList>
            <person name="Iorizzo M."/>
            <person name="Ellison S."/>
            <person name="Senalik D."/>
            <person name="Macko-Podgorni A."/>
            <person name="Grzebelus D."/>
            <person name="Bostan H."/>
            <person name="Rolling W."/>
            <person name="Curaba J."/>
            <person name="Simon P."/>
        </authorList>
    </citation>
    <scope>NUCLEOTIDE SEQUENCE</scope>
    <source>
        <tissue evidence="3">Leaf</tissue>
    </source>
</reference>
<feature type="region of interest" description="Disordered" evidence="1">
    <location>
        <begin position="51"/>
        <end position="91"/>
    </location>
</feature>
<dbReference type="GO" id="GO:0005634">
    <property type="term" value="C:nucleus"/>
    <property type="evidence" value="ECO:0007669"/>
    <property type="project" value="TreeGrafter"/>
</dbReference>
<dbReference type="PANTHER" id="PTHR47701:SF2">
    <property type="entry name" value="PROTEIN MODIFIER OF SNC1 11"/>
    <property type="match status" value="1"/>
</dbReference>
<dbReference type="Proteomes" id="UP000077755">
    <property type="component" value="Chromosome 6"/>
</dbReference>
<evidence type="ECO:0000259" key="2">
    <source>
        <dbReference type="Pfam" id="PF18592"/>
    </source>
</evidence>
<name>A0AAF1B481_DAUCS</name>
<feature type="compositionally biased region" description="Basic and acidic residues" evidence="1">
    <location>
        <begin position="76"/>
        <end position="91"/>
    </location>
</feature>
<dbReference type="GO" id="GO:0016973">
    <property type="term" value="P:poly(A)+ mRNA export from nucleus"/>
    <property type="evidence" value="ECO:0007669"/>
    <property type="project" value="InterPro"/>
</dbReference>
<dbReference type="PANTHER" id="PTHR47701">
    <property type="entry name" value="PROTEIN MODIFIER OF SNC1 11"/>
    <property type="match status" value="1"/>
</dbReference>
<reference evidence="3" key="1">
    <citation type="journal article" date="2016" name="Nat. Genet.">
        <title>A high-quality carrot genome assembly provides new insights into carotenoid accumulation and asterid genome evolution.</title>
        <authorList>
            <person name="Iorizzo M."/>
            <person name="Ellison S."/>
            <person name="Senalik D."/>
            <person name="Zeng P."/>
            <person name="Satapoomin P."/>
            <person name="Huang J."/>
            <person name="Bowman M."/>
            <person name="Iovene M."/>
            <person name="Sanseverino W."/>
            <person name="Cavagnaro P."/>
            <person name="Yildiz M."/>
            <person name="Macko-Podgorni A."/>
            <person name="Moranska E."/>
            <person name="Grzebelus E."/>
            <person name="Grzebelus D."/>
            <person name="Ashrafi H."/>
            <person name="Zheng Z."/>
            <person name="Cheng S."/>
            <person name="Spooner D."/>
            <person name="Van Deynze A."/>
            <person name="Simon P."/>
        </authorList>
    </citation>
    <scope>NUCLEOTIDE SEQUENCE</scope>
    <source>
        <tissue evidence="3">Leaf</tissue>
    </source>
</reference>
<proteinExistence type="predicted"/>
<dbReference type="InterPro" id="IPR044209">
    <property type="entry name" value="MOS11"/>
</dbReference>
<feature type="domain" description="THO1-MOS11 C-terminal" evidence="2">
    <location>
        <begin position="37"/>
        <end position="66"/>
    </location>
</feature>
<dbReference type="InterPro" id="IPR040746">
    <property type="entry name" value="THO1_MOS11_C"/>
</dbReference>
<dbReference type="Pfam" id="PF18592">
    <property type="entry name" value="Tho1_MOS11_C"/>
    <property type="match status" value="1"/>
</dbReference>
<keyword evidence="4" id="KW-1185">Reference proteome</keyword>
<dbReference type="EMBL" id="CP093348">
    <property type="protein sequence ID" value="WOH06049.1"/>
    <property type="molecule type" value="Genomic_DNA"/>
</dbReference>
<accession>A0AAF1B481</accession>